<dbReference type="NCBIfam" id="TIGR00756">
    <property type="entry name" value="PPR"/>
    <property type="match status" value="1"/>
</dbReference>
<dbReference type="Pfam" id="PF01535">
    <property type="entry name" value="PPR"/>
    <property type="match status" value="3"/>
</dbReference>
<dbReference type="GO" id="GO:0009451">
    <property type="term" value="P:RNA modification"/>
    <property type="evidence" value="ECO:0007669"/>
    <property type="project" value="InterPro"/>
</dbReference>
<evidence type="ECO:0000256" key="3">
    <source>
        <dbReference type="SAM" id="Phobius"/>
    </source>
</evidence>
<gene>
    <name evidence="4" type="ORF">MKW98_006412</name>
</gene>
<keyword evidence="5" id="KW-1185">Reference proteome</keyword>
<dbReference type="Gene3D" id="1.25.40.10">
    <property type="entry name" value="Tetratricopeptide repeat domain"/>
    <property type="match status" value="2"/>
</dbReference>
<keyword evidence="3" id="KW-0472">Membrane</keyword>
<dbReference type="Proteomes" id="UP001202328">
    <property type="component" value="Unassembled WGS sequence"/>
</dbReference>
<dbReference type="AlphaFoldDB" id="A0AAD4RVV7"/>
<dbReference type="PANTHER" id="PTHR47926:SF347">
    <property type="entry name" value="PENTATRICOPEPTIDE REPEAT-CONTAINING PROTEIN"/>
    <property type="match status" value="1"/>
</dbReference>
<reference evidence="4" key="1">
    <citation type="submission" date="2022-04" db="EMBL/GenBank/DDBJ databases">
        <title>A functionally conserved STORR gene fusion in Papaver species that diverged 16.8 million years ago.</title>
        <authorList>
            <person name="Catania T."/>
        </authorList>
    </citation>
    <scope>NUCLEOTIDE SEQUENCE</scope>
    <source>
        <strain evidence="4">S-188037</strain>
    </source>
</reference>
<dbReference type="PANTHER" id="PTHR47926">
    <property type="entry name" value="PENTATRICOPEPTIDE REPEAT-CONTAINING PROTEIN"/>
    <property type="match status" value="1"/>
</dbReference>
<comment type="caution">
    <text evidence="4">The sequence shown here is derived from an EMBL/GenBank/DDBJ whole genome shotgun (WGS) entry which is preliminary data.</text>
</comment>
<keyword evidence="1" id="KW-0677">Repeat</keyword>
<protein>
    <recommendedName>
        <fullName evidence="6">Pentatricopeptide repeat-containing protein</fullName>
    </recommendedName>
</protein>
<dbReference type="InterPro" id="IPR002885">
    <property type="entry name" value="PPR_rpt"/>
</dbReference>
<evidence type="ECO:0000256" key="2">
    <source>
        <dbReference type="PROSITE-ProRule" id="PRU00708"/>
    </source>
</evidence>
<accession>A0AAD4RVV7</accession>
<evidence type="ECO:0000313" key="4">
    <source>
        <dbReference type="EMBL" id="KAI3833313.1"/>
    </source>
</evidence>
<dbReference type="EMBL" id="JAJJMB010017971">
    <property type="protein sequence ID" value="KAI3833313.1"/>
    <property type="molecule type" value="Genomic_DNA"/>
</dbReference>
<name>A0AAD4RVV7_9MAGN</name>
<feature type="transmembrane region" description="Helical" evidence="3">
    <location>
        <begin position="103"/>
        <end position="126"/>
    </location>
</feature>
<sequence>MLVTEAPRMFDESEHEADVICWNAIIVGCLKCGDLDSAIGLFESMPDKNSGPWNVMISGYAKTGKIEIAQDAMIDGYITGSYFKEALRSFHEMQMNGVRPRKYVLSSVLAACAGLLIKVNGFMLMLKRILRVSTRFQVHL</sequence>
<evidence type="ECO:0000313" key="5">
    <source>
        <dbReference type="Proteomes" id="UP001202328"/>
    </source>
</evidence>
<keyword evidence="3" id="KW-1133">Transmembrane helix</keyword>
<evidence type="ECO:0008006" key="6">
    <source>
        <dbReference type="Google" id="ProtNLM"/>
    </source>
</evidence>
<dbReference type="PROSITE" id="PS51375">
    <property type="entry name" value="PPR"/>
    <property type="match status" value="1"/>
</dbReference>
<dbReference type="InterPro" id="IPR011990">
    <property type="entry name" value="TPR-like_helical_dom_sf"/>
</dbReference>
<dbReference type="InterPro" id="IPR046960">
    <property type="entry name" value="PPR_At4g14850-like_plant"/>
</dbReference>
<keyword evidence="3" id="KW-0812">Transmembrane</keyword>
<organism evidence="4 5">
    <name type="scientific">Papaver atlanticum</name>
    <dbReference type="NCBI Taxonomy" id="357466"/>
    <lineage>
        <taxon>Eukaryota</taxon>
        <taxon>Viridiplantae</taxon>
        <taxon>Streptophyta</taxon>
        <taxon>Embryophyta</taxon>
        <taxon>Tracheophyta</taxon>
        <taxon>Spermatophyta</taxon>
        <taxon>Magnoliopsida</taxon>
        <taxon>Ranunculales</taxon>
        <taxon>Papaveraceae</taxon>
        <taxon>Papaveroideae</taxon>
        <taxon>Papaver</taxon>
    </lineage>
</organism>
<feature type="repeat" description="PPR" evidence="2">
    <location>
        <begin position="18"/>
        <end position="52"/>
    </location>
</feature>
<proteinExistence type="predicted"/>
<evidence type="ECO:0000256" key="1">
    <source>
        <dbReference type="ARBA" id="ARBA00022737"/>
    </source>
</evidence>
<dbReference type="GO" id="GO:0003723">
    <property type="term" value="F:RNA binding"/>
    <property type="evidence" value="ECO:0007669"/>
    <property type="project" value="InterPro"/>
</dbReference>